<proteinExistence type="predicted"/>
<dbReference type="EMBL" id="PQXF01000047">
    <property type="protein sequence ID" value="PXF57879.1"/>
    <property type="molecule type" value="Genomic_DNA"/>
</dbReference>
<accession>A0AC61KZ95</accession>
<sequence>MEAALMAIEIVKDVENVLLNRRDIVFKTEGTGISRKSAKSTLVALLDTTPELLILDRMNSQYGTQDILGYARLYDTEQNLRRIEPDYMIARNAPVNESAGGED</sequence>
<evidence type="ECO:0000313" key="2">
    <source>
        <dbReference type="Proteomes" id="UP000248329"/>
    </source>
</evidence>
<dbReference type="Proteomes" id="UP000248329">
    <property type="component" value="Unassembled WGS sequence"/>
</dbReference>
<comment type="caution">
    <text evidence="1">The sequence shown here is derived from an EMBL/GenBank/DDBJ whole genome shotgun (WGS) entry which is preliminary data.</text>
</comment>
<reference evidence="1" key="1">
    <citation type="submission" date="2018-01" db="EMBL/GenBank/DDBJ databases">
        <authorList>
            <person name="Krukenberg V."/>
        </authorList>
    </citation>
    <scope>NUCLEOTIDE SEQUENCE</scope>
    <source>
        <strain evidence="1">E20ANME2</strain>
    </source>
</reference>
<evidence type="ECO:0000313" key="1">
    <source>
        <dbReference type="EMBL" id="PXF57879.1"/>
    </source>
</evidence>
<organism evidence="1 2">
    <name type="scientific">Candidatus Methanogaster sp</name>
    <dbReference type="NCBI Taxonomy" id="3386292"/>
    <lineage>
        <taxon>Archaea</taxon>
        <taxon>Methanobacteriati</taxon>
        <taxon>Methanobacteriota</taxon>
        <taxon>Stenosarchaea group</taxon>
        <taxon>Methanomicrobia</taxon>
        <taxon>Methanosarcinales</taxon>
        <taxon>ANME-2 cluster</taxon>
        <taxon>Candidatus Methanogasteraceae</taxon>
        <taxon>Candidatus Methanogaster</taxon>
    </lineage>
</organism>
<keyword evidence="1" id="KW-0689">Ribosomal protein</keyword>
<name>A0AC61KZ95_9EURY</name>
<protein>
    <submittedName>
        <fullName evidence="1">30S ribosomal protein S24e</fullName>
    </submittedName>
</protein>
<gene>
    <name evidence="1" type="ORF">C4B59_14390</name>
</gene>
<keyword evidence="1" id="KW-0687">Ribonucleoprotein</keyword>